<feature type="transmembrane region" description="Helical" evidence="6">
    <location>
        <begin position="338"/>
        <end position="363"/>
    </location>
</feature>
<protein>
    <recommendedName>
        <fullName evidence="7">G-protein coupled receptors family 1 profile domain-containing protein</fullName>
    </recommendedName>
</protein>
<dbReference type="InterPro" id="IPR017452">
    <property type="entry name" value="GPCR_Rhodpsn_7TM"/>
</dbReference>
<dbReference type="InterPro" id="IPR052954">
    <property type="entry name" value="GPCR-Ligand_Int"/>
</dbReference>
<reference evidence="8" key="1">
    <citation type="submission" date="2021-03" db="EMBL/GenBank/DDBJ databases">
        <authorList>
            <person name="Bekaert M."/>
        </authorList>
    </citation>
    <scope>NUCLEOTIDE SEQUENCE</scope>
</reference>
<evidence type="ECO:0000256" key="3">
    <source>
        <dbReference type="ARBA" id="ARBA00022989"/>
    </source>
</evidence>
<feature type="domain" description="G-protein coupled receptors family 1 profile" evidence="7">
    <location>
        <begin position="121"/>
        <end position="398"/>
    </location>
</feature>
<evidence type="ECO:0000256" key="4">
    <source>
        <dbReference type="ARBA" id="ARBA00023136"/>
    </source>
</evidence>
<dbReference type="AlphaFoldDB" id="A0A8S3UVA2"/>
<dbReference type="InterPro" id="IPR019427">
    <property type="entry name" value="7TM_GPCR_serpentine_rcpt_Srw"/>
</dbReference>
<dbReference type="Pfam" id="PF10324">
    <property type="entry name" value="7TM_GPCR_Srw"/>
    <property type="match status" value="1"/>
</dbReference>
<dbReference type="GO" id="GO:0008528">
    <property type="term" value="F:G protein-coupled peptide receptor activity"/>
    <property type="evidence" value="ECO:0007669"/>
    <property type="project" value="InterPro"/>
</dbReference>
<feature type="transmembrane region" description="Helical" evidence="6">
    <location>
        <begin position="139"/>
        <end position="164"/>
    </location>
</feature>
<feature type="transmembrane region" description="Helical" evidence="6">
    <location>
        <begin position="287"/>
        <end position="308"/>
    </location>
</feature>
<keyword evidence="3 6" id="KW-1133">Transmembrane helix</keyword>
<evidence type="ECO:0000259" key="7">
    <source>
        <dbReference type="PROSITE" id="PS50262"/>
    </source>
</evidence>
<comment type="caution">
    <text evidence="8">The sequence shown here is derived from an EMBL/GenBank/DDBJ whole genome shotgun (WGS) entry which is preliminary data.</text>
</comment>
<dbReference type="InterPro" id="IPR000276">
    <property type="entry name" value="GPCR_Rhodpsn"/>
</dbReference>
<dbReference type="EMBL" id="CAJPWZ010002844">
    <property type="protein sequence ID" value="CAG2246206.1"/>
    <property type="molecule type" value="Genomic_DNA"/>
</dbReference>
<dbReference type="SUPFAM" id="SSF81321">
    <property type="entry name" value="Family A G protein-coupled receptor-like"/>
    <property type="match status" value="1"/>
</dbReference>
<keyword evidence="2 6" id="KW-0812">Transmembrane</keyword>
<evidence type="ECO:0000313" key="9">
    <source>
        <dbReference type="Proteomes" id="UP000683360"/>
    </source>
</evidence>
<evidence type="ECO:0000256" key="5">
    <source>
        <dbReference type="SAM" id="MobiDB-lite"/>
    </source>
</evidence>
<dbReference type="GO" id="GO:0016020">
    <property type="term" value="C:membrane"/>
    <property type="evidence" value="ECO:0007669"/>
    <property type="project" value="UniProtKB-SubCell"/>
</dbReference>
<evidence type="ECO:0000256" key="1">
    <source>
        <dbReference type="ARBA" id="ARBA00004370"/>
    </source>
</evidence>
<name>A0A8S3UVA2_MYTED</name>
<keyword evidence="4 6" id="KW-0472">Membrane</keyword>
<dbReference type="PROSITE" id="PS00237">
    <property type="entry name" value="G_PROTEIN_RECEP_F1_1"/>
    <property type="match status" value="1"/>
</dbReference>
<feature type="region of interest" description="Disordered" evidence="5">
    <location>
        <begin position="1"/>
        <end position="27"/>
    </location>
</feature>
<accession>A0A8S3UVA2</accession>
<sequence>MVRPQGTDLLSETTNLFPSNQNNHPRINGLTSIKAGDKIHSESTTKLSPSTDTNSLSSTIIENLTMEDVAISLIANGSNNGLIEKNGNKKTGNDMNDVIDYIKYVQNVYVLPPLCMAGIAGNTVVGTVLFKQRSLNSSFIYMFAMVVADILSLISDLFISAGTIIEQYTTSECLRKHSIEMSHWSGALVSFTFRCTAINIVCILSVERFIAISYPFHLKSALTVRFPLTFVSLAFLIGIFANIAKPINIKFMDIQKGNTSVYGAVRTDFYVANKEIMNTVVFSQRLFTGPVQIITFCVMNALIIRGMLRSRKNMGDIKALNATLISDRKHLQVKLCKLLLVFCVWNILAFLPNSILLIIARFFPKLGLSNLRSYTAWLIGDSGDILRVINSASDFIVIILMSSNIRKSFCSKFKCKTILT</sequence>
<evidence type="ECO:0000313" key="8">
    <source>
        <dbReference type="EMBL" id="CAG2246206.1"/>
    </source>
</evidence>
<feature type="compositionally biased region" description="Polar residues" evidence="5">
    <location>
        <begin position="8"/>
        <end position="27"/>
    </location>
</feature>
<dbReference type="PROSITE" id="PS50262">
    <property type="entry name" value="G_PROTEIN_RECEP_F1_2"/>
    <property type="match status" value="1"/>
</dbReference>
<dbReference type="Proteomes" id="UP000683360">
    <property type="component" value="Unassembled WGS sequence"/>
</dbReference>
<feature type="transmembrane region" description="Helical" evidence="6">
    <location>
        <begin position="226"/>
        <end position="244"/>
    </location>
</feature>
<keyword evidence="9" id="KW-1185">Reference proteome</keyword>
<evidence type="ECO:0000256" key="6">
    <source>
        <dbReference type="SAM" id="Phobius"/>
    </source>
</evidence>
<evidence type="ECO:0000256" key="2">
    <source>
        <dbReference type="ARBA" id="ARBA00022692"/>
    </source>
</evidence>
<dbReference type="PANTHER" id="PTHR46641">
    <property type="entry name" value="FMRFAMIDE RECEPTOR-RELATED"/>
    <property type="match status" value="1"/>
</dbReference>
<proteinExistence type="predicted"/>
<dbReference type="Gene3D" id="1.20.1070.10">
    <property type="entry name" value="Rhodopsin 7-helix transmembrane proteins"/>
    <property type="match status" value="1"/>
</dbReference>
<dbReference type="OrthoDB" id="6125191at2759"/>
<gene>
    <name evidence="8" type="ORF">MEDL_58194</name>
</gene>
<dbReference type="PANTHER" id="PTHR46641:SF2">
    <property type="entry name" value="FMRFAMIDE RECEPTOR"/>
    <property type="match status" value="1"/>
</dbReference>
<comment type="subcellular location">
    <subcellularLocation>
        <location evidence="1">Membrane</location>
    </subcellularLocation>
</comment>
<organism evidence="8 9">
    <name type="scientific">Mytilus edulis</name>
    <name type="common">Blue mussel</name>
    <dbReference type="NCBI Taxonomy" id="6550"/>
    <lineage>
        <taxon>Eukaryota</taxon>
        <taxon>Metazoa</taxon>
        <taxon>Spiralia</taxon>
        <taxon>Lophotrochozoa</taxon>
        <taxon>Mollusca</taxon>
        <taxon>Bivalvia</taxon>
        <taxon>Autobranchia</taxon>
        <taxon>Pteriomorphia</taxon>
        <taxon>Mytilida</taxon>
        <taxon>Mytiloidea</taxon>
        <taxon>Mytilidae</taxon>
        <taxon>Mytilinae</taxon>
        <taxon>Mytilus</taxon>
    </lineage>
</organism>